<dbReference type="PANTHER" id="PTHR10491:SF4">
    <property type="entry name" value="METHIONINE ADENOSYLTRANSFERASE 2 SUBUNIT BETA"/>
    <property type="match status" value="1"/>
</dbReference>
<dbReference type="SUPFAM" id="SSF51735">
    <property type="entry name" value="NAD(P)-binding Rossmann-fold domains"/>
    <property type="match status" value="1"/>
</dbReference>
<gene>
    <name evidence="2" type="ORF">CDD82_6733</name>
</gene>
<evidence type="ECO:0000313" key="3">
    <source>
        <dbReference type="Proteomes" id="UP000224854"/>
    </source>
</evidence>
<proteinExistence type="predicted"/>
<dbReference type="InterPro" id="IPR029903">
    <property type="entry name" value="RmlD-like-bd"/>
</dbReference>
<dbReference type="PANTHER" id="PTHR10491">
    <property type="entry name" value="DTDP-4-DEHYDRORHAMNOSE REDUCTASE"/>
    <property type="match status" value="1"/>
</dbReference>
<comment type="caution">
    <text evidence="2">The sequence shown here is derived from an EMBL/GenBank/DDBJ whole genome shotgun (WGS) entry which is preliminary data.</text>
</comment>
<dbReference type="Pfam" id="PF04321">
    <property type="entry name" value="RmlD_sub_bind"/>
    <property type="match status" value="1"/>
</dbReference>
<dbReference type="InterPro" id="IPR005913">
    <property type="entry name" value="dTDP_dehydrorham_reduct"/>
</dbReference>
<accession>A0A2C5YUV2</accession>
<dbReference type="InterPro" id="IPR036291">
    <property type="entry name" value="NAD(P)-bd_dom_sf"/>
</dbReference>
<dbReference type="AlphaFoldDB" id="A0A2C5YUV2"/>
<dbReference type="Gene3D" id="3.40.50.720">
    <property type="entry name" value="NAD(P)-binding Rossmann-like Domain"/>
    <property type="match status" value="1"/>
</dbReference>
<evidence type="ECO:0000313" key="2">
    <source>
        <dbReference type="EMBL" id="PHH71112.1"/>
    </source>
</evidence>
<dbReference type="EMBL" id="NJEU01000718">
    <property type="protein sequence ID" value="PHH71112.1"/>
    <property type="molecule type" value="Genomic_DNA"/>
</dbReference>
<dbReference type="GO" id="GO:0006556">
    <property type="term" value="P:S-adenosylmethionine biosynthetic process"/>
    <property type="evidence" value="ECO:0007669"/>
    <property type="project" value="TreeGrafter"/>
</dbReference>
<organism evidence="2 3">
    <name type="scientific">Ophiocordyceps australis</name>
    <dbReference type="NCBI Taxonomy" id="1399860"/>
    <lineage>
        <taxon>Eukaryota</taxon>
        <taxon>Fungi</taxon>
        <taxon>Dikarya</taxon>
        <taxon>Ascomycota</taxon>
        <taxon>Pezizomycotina</taxon>
        <taxon>Sordariomycetes</taxon>
        <taxon>Hypocreomycetidae</taxon>
        <taxon>Hypocreales</taxon>
        <taxon>Ophiocordycipitaceae</taxon>
        <taxon>Ophiocordyceps</taxon>
    </lineage>
</organism>
<reference evidence="2 3" key="1">
    <citation type="submission" date="2017-06" db="EMBL/GenBank/DDBJ databases">
        <title>Ant-infecting Ophiocordyceps genomes reveal a high diversity of potential behavioral manipulation genes and a possible major role for enterotoxins.</title>
        <authorList>
            <person name="De Bekker C."/>
            <person name="Evans H.C."/>
            <person name="Brachmann A."/>
            <person name="Hughes D.P."/>
        </authorList>
    </citation>
    <scope>NUCLEOTIDE SEQUENCE [LARGE SCALE GENOMIC DNA]</scope>
    <source>
        <strain evidence="2 3">1348a</strain>
    </source>
</reference>
<dbReference type="GO" id="GO:0048269">
    <property type="term" value="C:methionine adenosyltransferase complex"/>
    <property type="evidence" value="ECO:0007669"/>
    <property type="project" value="TreeGrafter"/>
</dbReference>
<evidence type="ECO:0000259" key="1">
    <source>
        <dbReference type="Pfam" id="PF04321"/>
    </source>
</evidence>
<dbReference type="Proteomes" id="UP000224854">
    <property type="component" value="Unassembled WGS sequence"/>
</dbReference>
<name>A0A2C5YUV2_9HYPO</name>
<protein>
    <recommendedName>
        <fullName evidence="1">RmlD-like substrate binding domain-containing protein</fullName>
    </recommendedName>
</protein>
<sequence length="303" mass="34206">MPDSNNALTNGNMAPRFLVWSTNGWIAGKLYRLLQKQCKQVFLTSTRMEDREAVMQQLTSIKPTHVINAAGCTGRPNVDWCESNKEQTIRSNVIGTLNLADCCFQAGIHCTIFATGCIYNYDDAHPIGGPAFTEDDEPNFRGSFYSHTKSHVQELLKNYQNCLVLRIRMPTSDDLSPRSFVTKILSYKHIVNIPNSHSILHDLLPAALILAENHETGILNFVNPGAISHNEVLDLFKQVVRPSVTYQNFSIQEQAKILKAGRSNCELDTQKLVLKLDKYGLHIPEIHQAYRQCFKRMKAMGIE</sequence>
<dbReference type="OrthoDB" id="16464at2759"/>
<feature type="domain" description="RmlD-like substrate binding" evidence="1">
    <location>
        <begin position="18"/>
        <end position="169"/>
    </location>
</feature>
<keyword evidence="3" id="KW-1185">Reference proteome</keyword>
<dbReference type="GO" id="GO:0048270">
    <property type="term" value="F:methionine adenosyltransferase regulator activity"/>
    <property type="evidence" value="ECO:0007669"/>
    <property type="project" value="TreeGrafter"/>
</dbReference>